<evidence type="ECO:0000313" key="2">
    <source>
        <dbReference type="EMBL" id="KIZ06334.1"/>
    </source>
</evidence>
<accession>A0A0D2LIQ0</accession>
<keyword evidence="3" id="KW-1185">Reference proteome</keyword>
<dbReference type="GeneID" id="25734067"/>
<protein>
    <submittedName>
        <fullName evidence="2">Uncharacterized protein</fullName>
    </submittedName>
</protein>
<dbReference type="Proteomes" id="UP000054498">
    <property type="component" value="Unassembled WGS sequence"/>
</dbReference>
<organism evidence="2 3">
    <name type="scientific">Monoraphidium neglectum</name>
    <dbReference type="NCBI Taxonomy" id="145388"/>
    <lineage>
        <taxon>Eukaryota</taxon>
        <taxon>Viridiplantae</taxon>
        <taxon>Chlorophyta</taxon>
        <taxon>core chlorophytes</taxon>
        <taxon>Chlorophyceae</taxon>
        <taxon>CS clade</taxon>
        <taxon>Sphaeropleales</taxon>
        <taxon>Selenastraceae</taxon>
        <taxon>Monoraphidium</taxon>
    </lineage>
</organism>
<evidence type="ECO:0000256" key="1">
    <source>
        <dbReference type="SAM" id="MobiDB-lite"/>
    </source>
</evidence>
<reference evidence="2 3" key="1">
    <citation type="journal article" date="2013" name="BMC Genomics">
        <title>Reconstruction of the lipid metabolism for the microalga Monoraphidium neglectum from its genome sequence reveals characteristics suitable for biofuel production.</title>
        <authorList>
            <person name="Bogen C."/>
            <person name="Al-Dilaimi A."/>
            <person name="Albersmeier A."/>
            <person name="Wichmann J."/>
            <person name="Grundmann M."/>
            <person name="Rupp O."/>
            <person name="Lauersen K.J."/>
            <person name="Blifernez-Klassen O."/>
            <person name="Kalinowski J."/>
            <person name="Goesmann A."/>
            <person name="Mussgnug J.H."/>
            <person name="Kruse O."/>
        </authorList>
    </citation>
    <scope>NUCLEOTIDE SEQUENCE [LARGE SCALE GENOMIC DNA]</scope>
    <source>
        <strain evidence="2 3">SAG 48.87</strain>
    </source>
</reference>
<gene>
    <name evidence="2" type="ORF">MNEG_1632</name>
</gene>
<dbReference type="RefSeq" id="XP_013905353.1">
    <property type="nucleotide sequence ID" value="XM_014049899.1"/>
</dbReference>
<name>A0A0D2LIQ0_9CHLO</name>
<evidence type="ECO:0000313" key="3">
    <source>
        <dbReference type="Proteomes" id="UP000054498"/>
    </source>
</evidence>
<feature type="compositionally biased region" description="Polar residues" evidence="1">
    <location>
        <begin position="65"/>
        <end position="79"/>
    </location>
</feature>
<proteinExistence type="predicted"/>
<feature type="region of interest" description="Disordered" evidence="1">
    <location>
        <begin position="14"/>
        <end position="79"/>
    </location>
</feature>
<sequence length="79" mass="9072">RRPAAARLWVWAPRFGPPSTRGRCSRSRRRRPPQTSRHTTRRWPSPGCPTRAKTISPSCWPMQPGSATLASTSFWSRRD</sequence>
<dbReference type="EMBL" id="KK100386">
    <property type="protein sequence ID" value="KIZ06334.1"/>
    <property type="molecule type" value="Genomic_DNA"/>
</dbReference>
<dbReference type="AlphaFoldDB" id="A0A0D2LIQ0"/>
<feature type="non-terminal residue" evidence="2">
    <location>
        <position position="1"/>
    </location>
</feature>
<dbReference type="KEGG" id="mng:MNEG_1632"/>
<feature type="compositionally biased region" description="Basic residues" evidence="1">
    <location>
        <begin position="23"/>
        <end position="32"/>
    </location>
</feature>